<dbReference type="InterPro" id="IPR030184">
    <property type="entry name" value="WAT1-related"/>
</dbReference>
<dbReference type="AlphaFoldDB" id="A0A9D3WII6"/>
<evidence type="ECO:0008006" key="7">
    <source>
        <dbReference type="Google" id="ProtNLM"/>
    </source>
</evidence>
<evidence type="ECO:0000256" key="3">
    <source>
        <dbReference type="ARBA" id="ARBA00023136"/>
    </source>
</evidence>
<evidence type="ECO:0000256" key="1">
    <source>
        <dbReference type="ARBA" id="ARBA00022692"/>
    </source>
</evidence>
<accession>A0A9D3WII6</accession>
<feature type="transmembrane region" description="Helical" evidence="4">
    <location>
        <begin position="71"/>
        <end position="91"/>
    </location>
</feature>
<keyword evidence="3 4" id="KW-0472">Membrane</keyword>
<comment type="caution">
    <text evidence="5">The sequence shown here is derived from an EMBL/GenBank/DDBJ whole genome shotgun (WGS) entry which is preliminary data.</text>
</comment>
<dbReference type="GO" id="GO:0016020">
    <property type="term" value="C:membrane"/>
    <property type="evidence" value="ECO:0007669"/>
    <property type="project" value="InterPro"/>
</dbReference>
<evidence type="ECO:0000313" key="5">
    <source>
        <dbReference type="EMBL" id="KAH1130467.1"/>
    </source>
</evidence>
<feature type="transmembrane region" description="Helical" evidence="4">
    <location>
        <begin position="37"/>
        <end position="59"/>
    </location>
</feature>
<evidence type="ECO:0000313" key="6">
    <source>
        <dbReference type="Proteomes" id="UP000828251"/>
    </source>
</evidence>
<evidence type="ECO:0000256" key="2">
    <source>
        <dbReference type="ARBA" id="ARBA00022989"/>
    </source>
</evidence>
<organism evidence="5 6">
    <name type="scientific">Gossypium stocksii</name>
    <dbReference type="NCBI Taxonomy" id="47602"/>
    <lineage>
        <taxon>Eukaryota</taxon>
        <taxon>Viridiplantae</taxon>
        <taxon>Streptophyta</taxon>
        <taxon>Embryophyta</taxon>
        <taxon>Tracheophyta</taxon>
        <taxon>Spermatophyta</taxon>
        <taxon>Magnoliopsida</taxon>
        <taxon>eudicotyledons</taxon>
        <taxon>Gunneridae</taxon>
        <taxon>Pentapetalae</taxon>
        <taxon>rosids</taxon>
        <taxon>malvids</taxon>
        <taxon>Malvales</taxon>
        <taxon>Malvaceae</taxon>
        <taxon>Malvoideae</taxon>
        <taxon>Gossypium</taxon>
    </lineage>
</organism>
<sequence length="170" mass="18965">MAIPLHLCRPPSSLYYFFTIIPLTLSKAAMSKGMSHFVLVIYSNAPASLIFLPTAFFFTRGPNAWMLSPDIELISTALFGNLVTFSMQVWCIRCKGLVFVATFKPLSIFVATLYIVAFLGFIFLGDDGEEGIGGKRGEGRGVEVCKNVKGLVIREGMVEKRERDGKWHFR</sequence>
<proteinExistence type="predicted"/>
<dbReference type="OrthoDB" id="1001210at2759"/>
<feature type="transmembrane region" description="Helical" evidence="4">
    <location>
        <begin position="103"/>
        <end position="124"/>
    </location>
</feature>
<reference evidence="5 6" key="1">
    <citation type="journal article" date="2021" name="Plant Biotechnol. J.">
        <title>Multi-omics assisted identification of the key and species-specific regulatory components of drought-tolerant mechanisms in Gossypium stocksii.</title>
        <authorList>
            <person name="Yu D."/>
            <person name="Ke L."/>
            <person name="Zhang D."/>
            <person name="Wu Y."/>
            <person name="Sun Y."/>
            <person name="Mei J."/>
            <person name="Sun J."/>
            <person name="Sun Y."/>
        </authorList>
    </citation>
    <scope>NUCLEOTIDE SEQUENCE [LARGE SCALE GENOMIC DNA]</scope>
    <source>
        <strain evidence="6">cv. E1</strain>
        <tissue evidence="5">Leaf</tissue>
    </source>
</reference>
<dbReference type="EMBL" id="JAIQCV010000001">
    <property type="protein sequence ID" value="KAH1130467.1"/>
    <property type="molecule type" value="Genomic_DNA"/>
</dbReference>
<keyword evidence="1 4" id="KW-0812">Transmembrane</keyword>
<gene>
    <name evidence="5" type="ORF">J1N35_001845</name>
</gene>
<keyword evidence="2 4" id="KW-1133">Transmembrane helix</keyword>
<dbReference type="Proteomes" id="UP000828251">
    <property type="component" value="Unassembled WGS sequence"/>
</dbReference>
<name>A0A9D3WII6_9ROSI</name>
<protein>
    <recommendedName>
        <fullName evidence="7">WAT1-related protein</fullName>
    </recommendedName>
</protein>
<dbReference type="GO" id="GO:0022857">
    <property type="term" value="F:transmembrane transporter activity"/>
    <property type="evidence" value="ECO:0007669"/>
    <property type="project" value="InterPro"/>
</dbReference>
<keyword evidence="6" id="KW-1185">Reference proteome</keyword>
<dbReference type="PANTHER" id="PTHR31218">
    <property type="entry name" value="WAT1-RELATED PROTEIN"/>
    <property type="match status" value="1"/>
</dbReference>
<evidence type="ECO:0000256" key="4">
    <source>
        <dbReference type="SAM" id="Phobius"/>
    </source>
</evidence>